<dbReference type="AlphaFoldDB" id="A0AA89BP52"/>
<name>A0AA89BP52_9ASTE</name>
<dbReference type="SUPFAM" id="SSF49899">
    <property type="entry name" value="Concanavalin A-like lectins/glucanases"/>
    <property type="match status" value="1"/>
</dbReference>
<organism evidence="2 3">
    <name type="scientific">Escallonia herrerae</name>
    <dbReference type="NCBI Taxonomy" id="1293975"/>
    <lineage>
        <taxon>Eukaryota</taxon>
        <taxon>Viridiplantae</taxon>
        <taxon>Streptophyta</taxon>
        <taxon>Embryophyta</taxon>
        <taxon>Tracheophyta</taxon>
        <taxon>Spermatophyta</taxon>
        <taxon>Magnoliopsida</taxon>
        <taxon>eudicotyledons</taxon>
        <taxon>Gunneridae</taxon>
        <taxon>Pentapetalae</taxon>
        <taxon>asterids</taxon>
        <taxon>campanulids</taxon>
        <taxon>Escalloniales</taxon>
        <taxon>Escalloniaceae</taxon>
        <taxon>Escallonia</taxon>
    </lineage>
</organism>
<dbReference type="EMBL" id="JAVXUP010000001">
    <property type="protein sequence ID" value="KAK3043877.1"/>
    <property type="molecule type" value="Genomic_DNA"/>
</dbReference>
<dbReference type="InterPro" id="IPR013320">
    <property type="entry name" value="ConA-like_dom_sf"/>
</dbReference>
<sequence>MLTQRQVLVFVLANLNLIGGADLTDGFTLVPLTDQNIKLQKPYDKPLYDDGVRSLCSNDKPFKPDSGTRPRTEACICSFPSMHSTDKPSTLTYIGTSGATIMQIFGARDVATTLKLRIYDGDIKYYKFDVVAADMCDKWFRLNVIHNVNEGKKFVVNERGPGDHYFKFGAYAAPANSSNYMESRWKEIKIYKK</sequence>
<protein>
    <recommendedName>
        <fullName evidence="4">Alginate lyase 2 domain-containing protein</fullName>
    </recommendedName>
</protein>
<evidence type="ECO:0008006" key="4">
    <source>
        <dbReference type="Google" id="ProtNLM"/>
    </source>
</evidence>
<accession>A0AA89BP52</accession>
<evidence type="ECO:0000256" key="1">
    <source>
        <dbReference type="SAM" id="SignalP"/>
    </source>
</evidence>
<evidence type="ECO:0000313" key="2">
    <source>
        <dbReference type="EMBL" id="KAK3043877.1"/>
    </source>
</evidence>
<proteinExistence type="predicted"/>
<dbReference type="PANTHER" id="PTHR33681">
    <property type="entry name" value="BINDING PROTEIN, PUTATIVE, EXPRESSED-RELATED"/>
    <property type="match status" value="1"/>
</dbReference>
<keyword evidence="1" id="KW-0732">Signal</keyword>
<comment type="caution">
    <text evidence="2">The sequence shown here is derived from an EMBL/GenBank/DDBJ whole genome shotgun (WGS) entry which is preliminary data.</text>
</comment>
<keyword evidence="3" id="KW-1185">Reference proteome</keyword>
<dbReference type="PANTHER" id="PTHR33681:SF13">
    <property type="entry name" value="ALGINATE LYASE 2 DOMAIN-CONTAINING PROTEIN"/>
    <property type="match status" value="1"/>
</dbReference>
<feature type="signal peptide" evidence="1">
    <location>
        <begin position="1"/>
        <end position="23"/>
    </location>
</feature>
<reference evidence="2" key="1">
    <citation type="submission" date="2022-12" db="EMBL/GenBank/DDBJ databases">
        <title>Draft genome assemblies for two species of Escallonia (Escalloniales).</title>
        <authorList>
            <person name="Chanderbali A."/>
            <person name="Dervinis C."/>
            <person name="Anghel I."/>
            <person name="Soltis D."/>
            <person name="Soltis P."/>
            <person name="Zapata F."/>
        </authorList>
    </citation>
    <scope>NUCLEOTIDE SEQUENCE</scope>
    <source>
        <strain evidence="2">UCBG64.0493</strain>
        <tissue evidence="2">Leaf</tissue>
    </source>
</reference>
<gene>
    <name evidence="2" type="ORF">RJ639_000576</name>
</gene>
<dbReference type="Proteomes" id="UP001188597">
    <property type="component" value="Unassembled WGS sequence"/>
</dbReference>
<evidence type="ECO:0000313" key="3">
    <source>
        <dbReference type="Proteomes" id="UP001188597"/>
    </source>
</evidence>
<feature type="chain" id="PRO_5041697025" description="Alginate lyase 2 domain-containing protein" evidence="1">
    <location>
        <begin position="24"/>
        <end position="193"/>
    </location>
</feature>